<dbReference type="Proteomes" id="UP000317378">
    <property type="component" value="Unassembled WGS sequence"/>
</dbReference>
<evidence type="ECO:0000256" key="6">
    <source>
        <dbReference type="ARBA" id="ARBA00023136"/>
    </source>
</evidence>
<organism evidence="10 11">
    <name type="scientific">Streptomyces sporangiiformans</name>
    <dbReference type="NCBI Taxonomy" id="2315329"/>
    <lineage>
        <taxon>Bacteria</taxon>
        <taxon>Bacillati</taxon>
        <taxon>Actinomycetota</taxon>
        <taxon>Actinomycetes</taxon>
        <taxon>Kitasatosporales</taxon>
        <taxon>Streptomycetaceae</taxon>
        <taxon>Streptomyces</taxon>
    </lineage>
</organism>
<feature type="transmembrane region" description="Helical" evidence="8">
    <location>
        <begin position="570"/>
        <end position="588"/>
    </location>
</feature>
<feature type="transmembrane region" description="Helical" evidence="8">
    <location>
        <begin position="608"/>
        <end position="630"/>
    </location>
</feature>
<dbReference type="RefSeq" id="WP_119101741.1">
    <property type="nucleotide sequence ID" value="NZ_QXMJ01000133.1"/>
</dbReference>
<name>A0A505DKT1_9ACTN</name>
<dbReference type="Pfam" id="PF03176">
    <property type="entry name" value="MMPL"/>
    <property type="match status" value="2"/>
</dbReference>
<evidence type="ECO:0000256" key="5">
    <source>
        <dbReference type="ARBA" id="ARBA00022989"/>
    </source>
</evidence>
<feature type="transmembrane region" description="Helical" evidence="8">
    <location>
        <begin position="540"/>
        <end position="558"/>
    </location>
</feature>
<evidence type="ECO:0000256" key="4">
    <source>
        <dbReference type="ARBA" id="ARBA00022692"/>
    </source>
</evidence>
<dbReference type="OrthoDB" id="7051771at2"/>
<keyword evidence="3" id="KW-1003">Cell membrane</keyword>
<gene>
    <name evidence="10" type="ORF">FGD71_019460</name>
</gene>
<keyword evidence="5 8" id="KW-1133">Transmembrane helix</keyword>
<feature type="transmembrane region" description="Helical" evidence="8">
    <location>
        <begin position="307"/>
        <end position="331"/>
    </location>
</feature>
<dbReference type="AlphaFoldDB" id="A0A505DKT1"/>
<dbReference type="InterPro" id="IPR050545">
    <property type="entry name" value="Mycobact_MmpL"/>
</dbReference>
<feature type="domain" description="SSD" evidence="9">
    <location>
        <begin position="198"/>
        <end position="330"/>
    </location>
</feature>
<comment type="similarity">
    <text evidence="2">Belongs to the resistance-nodulation-cell division (RND) (TC 2.A.6) family. MmpL subfamily.</text>
</comment>
<dbReference type="GO" id="GO:0005886">
    <property type="term" value="C:plasma membrane"/>
    <property type="evidence" value="ECO:0007669"/>
    <property type="project" value="UniProtKB-SubCell"/>
</dbReference>
<accession>A0A505DKT1</accession>
<dbReference type="EMBL" id="VCHX02000133">
    <property type="protein sequence ID" value="TPQ20606.1"/>
    <property type="molecule type" value="Genomic_DNA"/>
</dbReference>
<feature type="transmembrane region" description="Helical" evidence="8">
    <location>
        <begin position="683"/>
        <end position="702"/>
    </location>
</feature>
<feature type="transmembrane region" description="Helical" evidence="8">
    <location>
        <begin position="228"/>
        <end position="252"/>
    </location>
</feature>
<evidence type="ECO:0000313" key="10">
    <source>
        <dbReference type="EMBL" id="TPQ20606.1"/>
    </source>
</evidence>
<dbReference type="PROSITE" id="PS50156">
    <property type="entry name" value="SSD"/>
    <property type="match status" value="1"/>
</dbReference>
<keyword evidence="4 8" id="KW-0812">Transmembrane</keyword>
<evidence type="ECO:0000256" key="2">
    <source>
        <dbReference type="ARBA" id="ARBA00010157"/>
    </source>
</evidence>
<feature type="region of interest" description="Disordered" evidence="7">
    <location>
        <begin position="732"/>
        <end position="762"/>
    </location>
</feature>
<feature type="transmembrane region" description="Helical" evidence="8">
    <location>
        <begin position="657"/>
        <end position="677"/>
    </location>
</feature>
<dbReference type="InterPro" id="IPR000731">
    <property type="entry name" value="SSD"/>
</dbReference>
<keyword evidence="11" id="KW-1185">Reference proteome</keyword>
<evidence type="ECO:0000256" key="8">
    <source>
        <dbReference type="SAM" id="Phobius"/>
    </source>
</evidence>
<comment type="subcellular location">
    <subcellularLocation>
        <location evidence="1">Cell membrane</location>
        <topology evidence="1">Multi-pass membrane protein</topology>
    </subcellularLocation>
</comment>
<dbReference type="PANTHER" id="PTHR33406">
    <property type="entry name" value="MEMBRANE PROTEIN MJ1562-RELATED"/>
    <property type="match status" value="1"/>
</dbReference>
<evidence type="ECO:0000259" key="9">
    <source>
        <dbReference type="PROSITE" id="PS50156"/>
    </source>
</evidence>
<feature type="transmembrane region" description="Helical" evidence="8">
    <location>
        <begin position="280"/>
        <end position="301"/>
    </location>
</feature>
<evidence type="ECO:0000313" key="11">
    <source>
        <dbReference type="Proteomes" id="UP000317378"/>
    </source>
</evidence>
<dbReference type="Gene3D" id="1.20.1640.10">
    <property type="entry name" value="Multidrug efflux transporter AcrB transmembrane domain"/>
    <property type="match status" value="2"/>
</dbReference>
<evidence type="ECO:0000256" key="3">
    <source>
        <dbReference type="ARBA" id="ARBA00022475"/>
    </source>
</evidence>
<evidence type="ECO:0000256" key="7">
    <source>
        <dbReference type="SAM" id="MobiDB-lite"/>
    </source>
</evidence>
<keyword evidence="6 8" id="KW-0472">Membrane</keyword>
<proteinExistence type="inferred from homology"/>
<evidence type="ECO:0000256" key="1">
    <source>
        <dbReference type="ARBA" id="ARBA00004651"/>
    </source>
</evidence>
<dbReference type="SUPFAM" id="SSF82866">
    <property type="entry name" value="Multidrug efflux transporter AcrB transmembrane domain"/>
    <property type="match status" value="2"/>
</dbReference>
<protein>
    <submittedName>
        <fullName evidence="10">MMPL family transporter</fullName>
    </submittedName>
</protein>
<sequence>MLARLASLALRRRRLVLVIAVLGFAIAGAIAAPAMKVLSAGGFEDPDAESSVAVDILRDRFDTGDPNFILLARAPGKVDSGEAAADGRALTQKLADQRGVAEVTSYWASDHAADLRSKDGRSALVLARLQGDDDEVLKAAKRIAPLVTADQGVLEVQSGGRAEFNRQGSERITSDLTRAEGIAIPITILLLVLVFGSGMAALLPLAVAGVSVVGSLAVLRLLNEVTGVSIFAINLSTALGLGLAIDYSLFIVSRYREELRKGYDTAAALRGSLRTAGRTVVFSALTVLLSLSALLVFPLYFLRSFAYAGIAVVFFATLGAVVLLPALLAALGPRIDKFDVLAKLRRRGSGKRPRNPEDGFWHRLAMAVMRRPLPVLTVVLVALAVVVMPFAKASFSIPDDRALPKDMAAAQVGSATRTDFPSFAGQDLKVVLPDRKPDDAALTVYAESLSEVVGVDRVDTATGSFRDGTRIAPPAAGAERLFTDGKGTWLSVATGVEAYSRAGQDLVSDVRATGPPAGTEALVAGPAATYADTLDSLWSALPYAALIIAVLTFVLLFLFTGSVVMPIKAILLNLLSLTATYGAMVFVFQDGHLQWLVGDFTVTGRIDVTMPILMFCIIFGLSMDYEVFLLSRIKEEYDRTGDNRTAVAAGLEATGRIVTAAAGLLAIFFLALVSAGVTHVKMLGLGTALAILMDALVIRGLLVPAFMRLAGRVNWWAPAPLRRLHDRIGFSHGQSSGEDGNPVPAPATAAADGVPPTRHAVY</sequence>
<dbReference type="PANTHER" id="PTHR33406:SF11">
    <property type="entry name" value="MEMBRANE PROTEIN SCO6666-RELATED"/>
    <property type="match status" value="1"/>
</dbReference>
<reference evidence="10 11" key="1">
    <citation type="submission" date="2019-06" db="EMBL/GenBank/DDBJ databases">
        <title>Streptomyces sporangiiformans sp. nov., a novel actinomycete isolated from soil in Mount Song.</title>
        <authorList>
            <person name="Han L."/>
        </authorList>
    </citation>
    <scope>NUCLEOTIDE SEQUENCE [LARGE SCALE GENOMIC DNA]</scope>
    <source>
        <strain evidence="10 11">NEAU-SSA 1</strain>
    </source>
</reference>
<dbReference type="InterPro" id="IPR004869">
    <property type="entry name" value="MMPL_dom"/>
</dbReference>
<comment type="caution">
    <text evidence="10">The sequence shown here is derived from an EMBL/GenBank/DDBJ whole genome shotgun (WGS) entry which is preliminary data.</text>
</comment>
<feature type="transmembrane region" description="Helical" evidence="8">
    <location>
        <begin position="373"/>
        <end position="391"/>
    </location>
</feature>